<name>A0ABR7Q8J5_9FLAO</name>
<proteinExistence type="predicted"/>
<protein>
    <submittedName>
        <fullName evidence="1">DNA alkylation repair protein</fullName>
    </submittedName>
</protein>
<keyword evidence="2" id="KW-1185">Reference proteome</keyword>
<evidence type="ECO:0000313" key="1">
    <source>
        <dbReference type="EMBL" id="MBC8754884.1"/>
    </source>
</evidence>
<dbReference type="SUPFAM" id="SSF48371">
    <property type="entry name" value="ARM repeat"/>
    <property type="match status" value="1"/>
</dbReference>
<comment type="caution">
    <text evidence="1">The sequence shown here is derived from an EMBL/GenBank/DDBJ whole genome shotgun (WGS) entry which is preliminary data.</text>
</comment>
<dbReference type="Gene3D" id="1.20.1660.10">
    <property type="entry name" value="Hypothetical protein (EF3068)"/>
    <property type="match status" value="1"/>
</dbReference>
<dbReference type="PANTHER" id="PTHR34070:SF1">
    <property type="entry name" value="DNA ALKYLATION REPAIR PROTEIN"/>
    <property type="match status" value="1"/>
</dbReference>
<dbReference type="CDD" id="cd07064">
    <property type="entry name" value="AlkD_like_1"/>
    <property type="match status" value="1"/>
</dbReference>
<dbReference type="PANTHER" id="PTHR34070">
    <property type="entry name" value="ARMADILLO-TYPE FOLD"/>
    <property type="match status" value="1"/>
</dbReference>
<dbReference type="EMBL" id="JACGWS010000005">
    <property type="protein sequence ID" value="MBC8754884.1"/>
    <property type="molecule type" value="Genomic_DNA"/>
</dbReference>
<organism evidence="1 2">
    <name type="scientific">Kordia aestuariivivens</name>
    <dbReference type="NCBI Taxonomy" id="2759037"/>
    <lineage>
        <taxon>Bacteria</taxon>
        <taxon>Pseudomonadati</taxon>
        <taxon>Bacteroidota</taxon>
        <taxon>Flavobacteriia</taxon>
        <taxon>Flavobacteriales</taxon>
        <taxon>Flavobacteriaceae</taxon>
        <taxon>Kordia</taxon>
    </lineage>
</organism>
<reference evidence="1 2" key="1">
    <citation type="submission" date="2020-07" db="EMBL/GenBank/DDBJ databases">
        <title>Description of Kordia aestuariivivens sp. nov., isolated from a tidal flat.</title>
        <authorList>
            <person name="Park S."/>
            <person name="Yoon J.-H."/>
        </authorList>
    </citation>
    <scope>NUCLEOTIDE SEQUENCE [LARGE SCALE GENOMIC DNA]</scope>
    <source>
        <strain evidence="1 2">YSTF-M3</strain>
    </source>
</reference>
<sequence>MEFVTKLQEAFQANANIDNQKQMEVYMRYLFRFHGIKAPIRKQLIKELLPDYKSFLQENIRAVVTELYNLPQREYHYTAMELYQKFSNKKYELKDGRFFTRMITTHSWWDSVDFLAKHVFGKYLLQFPEQKRKMLDFYSKSDNMWLNRAAILHQLSYKNETDQAELFKQCIVHKESEEFFIQKAIGWALREYGKVQPEAVLNFVKTTKLKELSEREAIRRLI</sequence>
<gene>
    <name evidence="1" type="ORF">H2O64_09395</name>
</gene>
<evidence type="ECO:0000313" key="2">
    <source>
        <dbReference type="Proteomes" id="UP000619238"/>
    </source>
</evidence>
<accession>A0ABR7Q8J5</accession>
<dbReference type="InterPro" id="IPR014825">
    <property type="entry name" value="DNA_alkylation"/>
</dbReference>
<dbReference type="RefSeq" id="WP_187561936.1">
    <property type="nucleotide sequence ID" value="NZ_JACGWS010000005.1"/>
</dbReference>
<dbReference type="Gene3D" id="1.25.40.290">
    <property type="entry name" value="ARM repeat domains"/>
    <property type="match status" value="1"/>
</dbReference>
<dbReference type="InterPro" id="IPR016024">
    <property type="entry name" value="ARM-type_fold"/>
</dbReference>
<dbReference type="Pfam" id="PF08713">
    <property type="entry name" value="DNA_alkylation"/>
    <property type="match status" value="1"/>
</dbReference>
<dbReference type="Proteomes" id="UP000619238">
    <property type="component" value="Unassembled WGS sequence"/>
</dbReference>